<dbReference type="EMBL" id="JARBJD010000044">
    <property type="protein sequence ID" value="KAK2957691.1"/>
    <property type="molecule type" value="Genomic_DNA"/>
</dbReference>
<feature type="domain" description="FHA" evidence="10">
    <location>
        <begin position="23"/>
        <end position="82"/>
    </location>
</feature>
<dbReference type="Gene3D" id="2.60.200.20">
    <property type="match status" value="1"/>
</dbReference>
<keyword evidence="6" id="KW-0539">Nucleus</keyword>
<evidence type="ECO:0000256" key="2">
    <source>
        <dbReference type="ARBA" id="ARBA00004286"/>
    </source>
</evidence>
<feature type="compositionally biased region" description="Polar residues" evidence="9">
    <location>
        <begin position="626"/>
        <end position="647"/>
    </location>
</feature>
<evidence type="ECO:0000313" key="12">
    <source>
        <dbReference type="Proteomes" id="UP001281761"/>
    </source>
</evidence>
<comment type="subcellular location">
    <subcellularLocation>
        <location evidence="2">Chromosome</location>
    </subcellularLocation>
    <subcellularLocation>
        <location evidence="1">Nucleus</location>
    </subcellularLocation>
</comment>
<dbReference type="InterPro" id="IPR036420">
    <property type="entry name" value="BRCT_dom_sf"/>
</dbReference>
<evidence type="ECO:0000256" key="1">
    <source>
        <dbReference type="ARBA" id="ARBA00004123"/>
    </source>
</evidence>
<name>A0ABQ9Y1S3_9EUKA</name>
<dbReference type="SUPFAM" id="SSF49879">
    <property type="entry name" value="SMAD/FHA domain"/>
    <property type="match status" value="1"/>
</dbReference>
<evidence type="ECO:0000256" key="8">
    <source>
        <dbReference type="ARBA" id="ARBA00044757"/>
    </source>
</evidence>
<feature type="compositionally biased region" description="Basic and acidic residues" evidence="9">
    <location>
        <begin position="490"/>
        <end position="501"/>
    </location>
</feature>
<proteinExistence type="inferred from homology"/>
<evidence type="ECO:0000259" key="10">
    <source>
        <dbReference type="PROSITE" id="PS50006"/>
    </source>
</evidence>
<keyword evidence="4" id="KW-0227">DNA damage</keyword>
<dbReference type="InterPro" id="IPR000253">
    <property type="entry name" value="FHA_dom"/>
</dbReference>
<keyword evidence="12" id="KW-1185">Reference proteome</keyword>
<comment type="similarity">
    <text evidence="8">Belongs to the Nibrin family.</text>
</comment>
<keyword evidence="3" id="KW-0158">Chromosome</keyword>
<evidence type="ECO:0000256" key="4">
    <source>
        <dbReference type="ARBA" id="ARBA00022763"/>
    </source>
</evidence>
<feature type="region of interest" description="Disordered" evidence="9">
    <location>
        <begin position="620"/>
        <end position="655"/>
    </location>
</feature>
<feature type="region of interest" description="Disordered" evidence="9">
    <location>
        <begin position="520"/>
        <end position="554"/>
    </location>
</feature>
<dbReference type="PROSITE" id="PS50006">
    <property type="entry name" value="FHA_DOMAIN"/>
    <property type="match status" value="1"/>
</dbReference>
<dbReference type="Pfam" id="PF00498">
    <property type="entry name" value="FHA"/>
    <property type="match status" value="1"/>
</dbReference>
<evidence type="ECO:0000256" key="7">
    <source>
        <dbReference type="ARBA" id="ARBA00023306"/>
    </source>
</evidence>
<feature type="region of interest" description="Disordered" evidence="9">
    <location>
        <begin position="410"/>
        <end position="501"/>
    </location>
</feature>
<evidence type="ECO:0000256" key="9">
    <source>
        <dbReference type="SAM" id="MobiDB-lite"/>
    </source>
</evidence>
<keyword evidence="7" id="KW-0131">Cell cycle</keyword>
<sequence length="655" mass="73412">MLILRALDETGNEKIYLLNKKTITLGRAGCDICIKDASVSRNQAELTITPLNKGELGILDKHQGLFIQDNSRFGTSVNGTLLNKNEQVSLGVGNVITFSTCKIRFTVDVLPLVFCFSSISSSDKMTLETKLSFFGHISPSWTSNCTHLIMNKASFTEKCGMAFIHGKPIVRPDFITSISSLPVDSPPSTLPPQLSHQSLEQDLYHRLPRISDFLPDVDESFHCPSMSLLPNFQRKNLFKGLQFLFLSDNILRNYQKIVIEAGGTTKEINKSFLDWNLWLSQHSSRSSSTDIEVDNLTLLEDEIEKEYSRCIFIGDQSHSGLPNEEDSNSAFVHDTALLNTQKLSTPASIPPTFRCDATVRLIRCLQRLRHRIHTAFEIPGAIVEVGFDHYLSTARLFALPIEKAPSEDTRPELLHAPKSPHHEPRPAAPLRLLPRIDHRSAKFEEEDIFKQKRTDHQTDNDPKPQKEPRLEESSGEDHNLQPKPRRKAKPKSEGPARRRFEVDINPTISFFAVNSQDDVRQHFTPGSQPNAAIDSSPSGAFSEMSVSPQVDATTGKRFRKAQLGSYHSVQPSRHTTSIEINSPISFTIETDQVDVDGVIQKALTRRDADIFLKDVLPTDSLDITEPTRNNNSLHGDSSGIRLQSKSSSGKRFRTE</sequence>
<evidence type="ECO:0000256" key="3">
    <source>
        <dbReference type="ARBA" id="ARBA00022454"/>
    </source>
</evidence>
<dbReference type="Gene3D" id="3.40.50.10980">
    <property type="entry name" value="Nibrin, BRCT2 domain"/>
    <property type="match status" value="1"/>
</dbReference>
<gene>
    <name evidence="11" type="ORF">BLNAU_7346</name>
</gene>
<dbReference type="CDD" id="cd22667">
    <property type="entry name" value="FHA_NBN"/>
    <property type="match status" value="1"/>
</dbReference>
<feature type="compositionally biased region" description="Polar residues" evidence="9">
    <location>
        <begin position="524"/>
        <end position="552"/>
    </location>
</feature>
<dbReference type="PANTHER" id="PTHR12162">
    <property type="entry name" value="NIBRIN-RELATED"/>
    <property type="match status" value="1"/>
</dbReference>
<feature type="compositionally biased region" description="Basic and acidic residues" evidence="9">
    <location>
        <begin position="410"/>
        <end position="425"/>
    </location>
</feature>
<dbReference type="Pfam" id="PF00533">
    <property type="entry name" value="BRCT"/>
    <property type="match status" value="1"/>
</dbReference>
<comment type="caution">
    <text evidence="11">The sequence shown here is derived from an EMBL/GenBank/DDBJ whole genome shotgun (WGS) entry which is preliminary data.</text>
</comment>
<dbReference type="PANTHER" id="PTHR12162:SF0">
    <property type="entry name" value="NIBRIN"/>
    <property type="match status" value="1"/>
</dbReference>
<dbReference type="InterPro" id="IPR043014">
    <property type="entry name" value="Nibrin_BRCT2_sf"/>
</dbReference>
<evidence type="ECO:0000313" key="11">
    <source>
        <dbReference type="EMBL" id="KAK2957691.1"/>
    </source>
</evidence>
<evidence type="ECO:0000256" key="5">
    <source>
        <dbReference type="ARBA" id="ARBA00023204"/>
    </source>
</evidence>
<feature type="compositionally biased region" description="Basic and acidic residues" evidence="9">
    <location>
        <begin position="434"/>
        <end position="480"/>
    </location>
</feature>
<dbReference type="Proteomes" id="UP001281761">
    <property type="component" value="Unassembled WGS sequence"/>
</dbReference>
<reference evidence="11 12" key="1">
    <citation type="journal article" date="2022" name="bioRxiv">
        <title>Genomics of Preaxostyla Flagellates Illuminates Evolutionary Transitions and the Path Towards Mitochondrial Loss.</title>
        <authorList>
            <person name="Novak L.V.F."/>
            <person name="Treitli S.C."/>
            <person name="Pyrih J."/>
            <person name="Halakuc P."/>
            <person name="Pipaliya S.V."/>
            <person name="Vacek V."/>
            <person name="Brzon O."/>
            <person name="Soukal P."/>
            <person name="Eme L."/>
            <person name="Dacks J.B."/>
            <person name="Karnkowska A."/>
            <person name="Elias M."/>
            <person name="Hampl V."/>
        </authorList>
    </citation>
    <scope>NUCLEOTIDE SEQUENCE [LARGE SCALE GENOMIC DNA]</scope>
    <source>
        <strain evidence="11">NAU3</strain>
        <tissue evidence="11">Gut</tissue>
    </source>
</reference>
<keyword evidence="5" id="KW-0234">DNA repair</keyword>
<protein>
    <submittedName>
        <fullName evidence="11">Recombination and DNA repair protein</fullName>
    </submittedName>
</protein>
<dbReference type="InterPro" id="IPR001357">
    <property type="entry name" value="BRCT_dom"/>
</dbReference>
<dbReference type="InterPro" id="IPR008984">
    <property type="entry name" value="SMAD_FHA_dom_sf"/>
</dbReference>
<organism evidence="11 12">
    <name type="scientific">Blattamonas nauphoetae</name>
    <dbReference type="NCBI Taxonomy" id="2049346"/>
    <lineage>
        <taxon>Eukaryota</taxon>
        <taxon>Metamonada</taxon>
        <taxon>Preaxostyla</taxon>
        <taxon>Oxymonadida</taxon>
        <taxon>Blattamonas</taxon>
    </lineage>
</organism>
<dbReference type="SUPFAM" id="SSF52113">
    <property type="entry name" value="BRCT domain"/>
    <property type="match status" value="1"/>
</dbReference>
<dbReference type="InterPro" id="IPR040227">
    <property type="entry name" value="Nibrin-rel"/>
</dbReference>
<evidence type="ECO:0000256" key="6">
    <source>
        <dbReference type="ARBA" id="ARBA00023242"/>
    </source>
</evidence>
<accession>A0ABQ9Y1S3</accession>
<dbReference type="SMART" id="SM00240">
    <property type="entry name" value="FHA"/>
    <property type="match status" value="1"/>
</dbReference>
<dbReference type="Gene3D" id="3.40.50.10190">
    <property type="entry name" value="BRCT domain"/>
    <property type="match status" value="1"/>
</dbReference>
<dbReference type="CDD" id="cd17741">
    <property type="entry name" value="BRCT_nibrin"/>
    <property type="match status" value="1"/>
</dbReference>